<keyword evidence="3" id="KW-0805">Transcription regulation</keyword>
<dbReference type="PANTHER" id="PTHR48111:SF1">
    <property type="entry name" value="TWO-COMPONENT RESPONSE REGULATOR ORR33"/>
    <property type="match status" value="1"/>
</dbReference>
<feature type="modified residue" description="4-aspartylphosphate" evidence="6">
    <location>
        <position position="69"/>
    </location>
</feature>
<dbReference type="Pfam" id="PF00072">
    <property type="entry name" value="Response_reg"/>
    <property type="match status" value="1"/>
</dbReference>
<evidence type="ECO:0000256" key="3">
    <source>
        <dbReference type="ARBA" id="ARBA00023015"/>
    </source>
</evidence>
<proteinExistence type="predicted"/>
<dbReference type="OrthoDB" id="9811749at2"/>
<dbReference type="PANTHER" id="PTHR48111">
    <property type="entry name" value="REGULATOR OF RPOS"/>
    <property type="match status" value="1"/>
</dbReference>
<evidence type="ECO:0000259" key="7">
    <source>
        <dbReference type="PROSITE" id="PS50110"/>
    </source>
</evidence>
<dbReference type="InterPro" id="IPR036457">
    <property type="entry name" value="PPM-type-like_dom_sf"/>
</dbReference>
<dbReference type="PROSITE" id="PS50110">
    <property type="entry name" value="RESPONSE_REGULATORY"/>
    <property type="match status" value="1"/>
</dbReference>
<evidence type="ECO:0000313" key="8">
    <source>
        <dbReference type="EMBL" id="GEO37033.1"/>
    </source>
</evidence>
<dbReference type="GO" id="GO:0005829">
    <property type="term" value="C:cytosol"/>
    <property type="evidence" value="ECO:0007669"/>
    <property type="project" value="TreeGrafter"/>
</dbReference>
<dbReference type="AlphaFoldDB" id="A0A512DKN1"/>
<dbReference type="InterPro" id="IPR001789">
    <property type="entry name" value="Sig_transdc_resp-reg_receiver"/>
</dbReference>
<keyword evidence="4" id="KW-0238">DNA-binding</keyword>
<dbReference type="GO" id="GO:0032993">
    <property type="term" value="C:protein-DNA complex"/>
    <property type="evidence" value="ECO:0007669"/>
    <property type="project" value="TreeGrafter"/>
</dbReference>
<comment type="caution">
    <text evidence="8">The sequence shown here is derived from an EMBL/GenBank/DDBJ whole genome shotgun (WGS) entry which is preliminary data.</text>
</comment>
<dbReference type="Gene3D" id="3.60.40.10">
    <property type="entry name" value="PPM-type phosphatase domain"/>
    <property type="match status" value="1"/>
</dbReference>
<dbReference type="EMBL" id="BJYZ01000003">
    <property type="protein sequence ID" value="GEO37033.1"/>
    <property type="molecule type" value="Genomic_DNA"/>
</dbReference>
<dbReference type="GO" id="GO:0000156">
    <property type="term" value="F:phosphorelay response regulator activity"/>
    <property type="evidence" value="ECO:0007669"/>
    <property type="project" value="TreeGrafter"/>
</dbReference>
<organism evidence="8 9">
    <name type="scientific">Skermanella aerolata</name>
    <dbReference type="NCBI Taxonomy" id="393310"/>
    <lineage>
        <taxon>Bacteria</taxon>
        <taxon>Pseudomonadati</taxon>
        <taxon>Pseudomonadota</taxon>
        <taxon>Alphaproteobacteria</taxon>
        <taxon>Rhodospirillales</taxon>
        <taxon>Azospirillaceae</taxon>
        <taxon>Skermanella</taxon>
    </lineage>
</organism>
<keyword evidence="5" id="KW-0804">Transcription</keyword>
<dbReference type="SUPFAM" id="SSF52172">
    <property type="entry name" value="CheY-like"/>
    <property type="match status" value="1"/>
</dbReference>
<dbReference type="Gene3D" id="3.40.50.2300">
    <property type="match status" value="1"/>
</dbReference>
<sequence>MTGAPASAETRQIGIYDCLILVVDDTDFNRTLITAMLRQAGFRRIQHAVDGIDALRKIGDELPDLVILDIVMPGLDGFEVCRHLRADPRFSDLPVLVQTALSNTEDRNKAFQLGTTDLITKPIDRNELLARVRIHLENRVLIQDLQLYRARLESELGMAREMYNHLLPTPALFDQIGRDSGVRIRHHTAVSSELGGDLWGIIPLSERRFGLYLLDMTGTGVSAALNAFRMHTVLHELAPLAGDPSRFLGEVNARAVDLFESGERVSVIYGVIDPMIGTFTYATAAAGRPILLQCGNRVAELGDSDGASVGESGGSVFPARVLPFGPGARLLLYNNAVAAALPVECISSAPEALAELAAPALGSPTLVEACARVTSALARVVGDRPREDMTLIFLAKEAFQSPRAKAAS</sequence>
<accession>A0A512DKN1</accession>
<gene>
    <name evidence="8" type="ORF">SAE02_11810</name>
</gene>
<evidence type="ECO:0000256" key="2">
    <source>
        <dbReference type="ARBA" id="ARBA00023012"/>
    </source>
</evidence>
<evidence type="ECO:0000256" key="6">
    <source>
        <dbReference type="PROSITE-ProRule" id="PRU00169"/>
    </source>
</evidence>
<name>A0A512DKN1_9PROT</name>
<evidence type="ECO:0000256" key="4">
    <source>
        <dbReference type="ARBA" id="ARBA00023125"/>
    </source>
</evidence>
<reference evidence="8 9" key="1">
    <citation type="submission" date="2019-07" db="EMBL/GenBank/DDBJ databases">
        <title>Whole genome shotgun sequence of Skermanella aerolata NBRC 106429.</title>
        <authorList>
            <person name="Hosoyama A."/>
            <person name="Uohara A."/>
            <person name="Ohji S."/>
            <person name="Ichikawa N."/>
        </authorList>
    </citation>
    <scope>NUCLEOTIDE SEQUENCE [LARGE SCALE GENOMIC DNA]</scope>
    <source>
        <strain evidence="8 9">NBRC 106429</strain>
    </source>
</reference>
<evidence type="ECO:0000313" key="9">
    <source>
        <dbReference type="Proteomes" id="UP000321523"/>
    </source>
</evidence>
<dbReference type="RefSeq" id="WP_044425973.1">
    <property type="nucleotide sequence ID" value="NZ_BJYZ01000003.1"/>
</dbReference>
<dbReference type="Proteomes" id="UP000321523">
    <property type="component" value="Unassembled WGS sequence"/>
</dbReference>
<dbReference type="GO" id="GO:0000976">
    <property type="term" value="F:transcription cis-regulatory region binding"/>
    <property type="evidence" value="ECO:0007669"/>
    <property type="project" value="TreeGrafter"/>
</dbReference>
<dbReference type="SMART" id="SM00448">
    <property type="entry name" value="REC"/>
    <property type="match status" value="1"/>
</dbReference>
<protein>
    <recommendedName>
        <fullName evidence="7">Response regulatory domain-containing protein</fullName>
    </recommendedName>
</protein>
<dbReference type="InterPro" id="IPR039420">
    <property type="entry name" value="WalR-like"/>
</dbReference>
<dbReference type="InterPro" id="IPR001932">
    <property type="entry name" value="PPM-type_phosphatase-like_dom"/>
</dbReference>
<evidence type="ECO:0000256" key="1">
    <source>
        <dbReference type="ARBA" id="ARBA00022553"/>
    </source>
</evidence>
<dbReference type="Pfam" id="PF07228">
    <property type="entry name" value="SpoIIE"/>
    <property type="match status" value="1"/>
</dbReference>
<evidence type="ECO:0000256" key="5">
    <source>
        <dbReference type="ARBA" id="ARBA00023163"/>
    </source>
</evidence>
<keyword evidence="2" id="KW-0902">Two-component regulatory system</keyword>
<dbReference type="InterPro" id="IPR011006">
    <property type="entry name" value="CheY-like_superfamily"/>
</dbReference>
<dbReference type="GO" id="GO:0006355">
    <property type="term" value="P:regulation of DNA-templated transcription"/>
    <property type="evidence" value="ECO:0007669"/>
    <property type="project" value="TreeGrafter"/>
</dbReference>
<dbReference type="SMART" id="SM00331">
    <property type="entry name" value="PP2C_SIG"/>
    <property type="match status" value="1"/>
</dbReference>
<keyword evidence="1 6" id="KW-0597">Phosphoprotein</keyword>
<feature type="domain" description="Response regulatory" evidence="7">
    <location>
        <begin position="19"/>
        <end position="136"/>
    </location>
</feature>
<keyword evidence="9" id="KW-1185">Reference proteome</keyword>